<dbReference type="Pfam" id="PF00076">
    <property type="entry name" value="RRM_1"/>
    <property type="match status" value="1"/>
</dbReference>
<organism evidence="4 5">
    <name type="scientific">Fistulifera solaris</name>
    <name type="common">Oleaginous diatom</name>
    <dbReference type="NCBI Taxonomy" id="1519565"/>
    <lineage>
        <taxon>Eukaryota</taxon>
        <taxon>Sar</taxon>
        <taxon>Stramenopiles</taxon>
        <taxon>Ochrophyta</taxon>
        <taxon>Bacillariophyta</taxon>
        <taxon>Bacillariophyceae</taxon>
        <taxon>Bacillariophycidae</taxon>
        <taxon>Naviculales</taxon>
        <taxon>Naviculaceae</taxon>
        <taxon>Fistulifera</taxon>
    </lineage>
</organism>
<feature type="compositionally biased region" description="Basic and acidic residues" evidence="2">
    <location>
        <begin position="11"/>
        <end position="21"/>
    </location>
</feature>
<feature type="domain" description="RRM" evidence="3">
    <location>
        <begin position="805"/>
        <end position="885"/>
    </location>
</feature>
<dbReference type="SUPFAM" id="SSF54928">
    <property type="entry name" value="RNA-binding domain, RBD"/>
    <property type="match status" value="1"/>
</dbReference>
<feature type="region of interest" description="Disordered" evidence="2">
    <location>
        <begin position="1"/>
        <end position="21"/>
    </location>
</feature>
<keyword evidence="5" id="KW-1185">Reference proteome</keyword>
<dbReference type="InterPro" id="IPR012677">
    <property type="entry name" value="Nucleotide-bd_a/b_plait_sf"/>
</dbReference>
<dbReference type="PROSITE" id="PS50102">
    <property type="entry name" value="RRM"/>
    <property type="match status" value="1"/>
</dbReference>
<feature type="region of interest" description="Disordered" evidence="2">
    <location>
        <begin position="652"/>
        <end position="676"/>
    </location>
</feature>
<feature type="compositionally biased region" description="Basic and acidic residues" evidence="2">
    <location>
        <begin position="931"/>
        <end position="1025"/>
    </location>
</feature>
<dbReference type="GO" id="GO:0003723">
    <property type="term" value="F:RNA binding"/>
    <property type="evidence" value="ECO:0007669"/>
    <property type="project" value="UniProtKB-UniRule"/>
</dbReference>
<name>A0A1Z5KIR2_FISSO</name>
<dbReference type="SMART" id="SM00360">
    <property type="entry name" value="RRM"/>
    <property type="match status" value="1"/>
</dbReference>
<gene>
    <name evidence="4" type="ORF">FisN_4Hh534</name>
</gene>
<dbReference type="EMBL" id="BDSP01000235">
    <property type="protein sequence ID" value="GAX25982.1"/>
    <property type="molecule type" value="Genomic_DNA"/>
</dbReference>
<keyword evidence="1" id="KW-0694">RNA-binding</keyword>
<evidence type="ECO:0000256" key="2">
    <source>
        <dbReference type="SAM" id="MobiDB-lite"/>
    </source>
</evidence>
<comment type="caution">
    <text evidence="4">The sequence shown here is derived from an EMBL/GenBank/DDBJ whole genome shotgun (WGS) entry which is preliminary data.</text>
</comment>
<dbReference type="PANTHER" id="PTHR13271">
    <property type="entry name" value="UNCHARACTERIZED PUTATIVE METHYLTRANSFERASE"/>
    <property type="match status" value="1"/>
</dbReference>
<dbReference type="PANTHER" id="PTHR13271:SF151">
    <property type="entry name" value="SET DOMAIN-CONTAINING PROTEIN 4"/>
    <property type="match status" value="1"/>
</dbReference>
<dbReference type="GO" id="GO:0016279">
    <property type="term" value="F:protein-lysine N-methyltransferase activity"/>
    <property type="evidence" value="ECO:0007669"/>
    <property type="project" value="TreeGrafter"/>
</dbReference>
<feature type="compositionally biased region" description="Basic and acidic residues" evidence="2">
    <location>
        <begin position="759"/>
        <end position="771"/>
    </location>
</feature>
<feature type="compositionally biased region" description="Basic and acidic residues" evidence="2">
    <location>
        <begin position="791"/>
        <end position="803"/>
    </location>
</feature>
<proteinExistence type="predicted"/>
<sequence length="1087" mass="121174">MASRSTRRGRSTVESDNKSDGKITYEEIMGLKESDVKGSSTDATKMLSERLTTFRKWLIDEAKASVHPGICIVNGEATDGTKNAPVLVFEAAPDASKEVTAKGRLGVIDREGDQALYDRTLGCQIRAVREIKQDETIMRIPRGAMITPDLVASSDAGKAILACCKPIPEKNGFWDVFENTRECINRVSSKIPRNNAPQILVKILQERKKAETMFQKASEENSEGFTLAEPGVISTRAPLMAFLIHQRFSDQERPFVSQHDFSAIMDDTDNALKNSIIIDSPPGCAETFAPYARTLPSSVAIPLCWKRNELALLTGCLPGLPVLQDVATNTVQLANEFLALVNAGILDRFPNVFPKGLLTFERWVWAAAVISSRSLPASLYIDDHCDISSFAPVNPKEFQSPAELWSELGVMVPLLDMLNHEVEGNQVTWKPPVSSGALIDDSEGSTAEEARVPRAIVHTKVRKGSEIFTCYGLSGNTDLLLQYGFTMMNNPSDTLRMGWGLQDGVGDVPPPPDLPLEPGIDADFVFESSDEEKVNAWWKSSRLKLLQREALAAAGESFVELLKSGKKLTTTVYNDGSYDPVFLTAAVVTTMPASQVEKTLSIPSGARIPISPRHQMILLRYLEFIFSRKLEKLLSNLENGLKGHYAGINLSTKAPSNEMTESQEESSSKSDSDVPQSKGVGWQTFFDSHAYTTAVEIEQRFYSMGADSCVLSLYDGHVRALKTSAKGLSADNILSPDLEKQLADLNFDVIMGEDDDRDMESTVPKDAKESGNGEAVSKSPRNKKRNRKRGKDKDTNAGKDRPPALKLHIGNLSYTTTPSDLYDYFSGLYGEGNVLECHIPTERDSGRSRGFGFVAMPERIAKQVLESNVNHEVCGRAVKIAMSNSVGATNITGRLPTSQPPTQQVTSNNDRCVKCGYRPRYCTCAPNSSGSDRHASRPGHSADRPPPDYHRPPPDYDRPPRGYDHYGAPHDWHRDDRYRDGYDRDGYDRYGDYDRDRGHRSSRSYERGEERRSRRDMEDSRERSLQGRSGSHRWEYEDTRGRGRRADDEWDRDRKRSRSRSRSRERERSKKKKSRRSRGRSKSPPSP</sequence>
<dbReference type="InterPro" id="IPR000504">
    <property type="entry name" value="RRM_dom"/>
</dbReference>
<dbReference type="InterPro" id="IPR046341">
    <property type="entry name" value="SET_dom_sf"/>
</dbReference>
<feature type="compositionally biased region" description="Basic residues" evidence="2">
    <location>
        <begin position="780"/>
        <end position="790"/>
    </location>
</feature>
<feature type="region of interest" description="Disordered" evidence="2">
    <location>
        <begin position="754"/>
        <end position="805"/>
    </location>
</feature>
<evidence type="ECO:0000259" key="3">
    <source>
        <dbReference type="PROSITE" id="PS50102"/>
    </source>
</evidence>
<dbReference type="InParanoid" id="A0A1Z5KIR2"/>
<evidence type="ECO:0000313" key="5">
    <source>
        <dbReference type="Proteomes" id="UP000198406"/>
    </source>
</evidence>
<dbReference type="Proteomes" id="UP000198406">
    <property type="component" value="Unassembled WGS sequence"/>
</dbReference>
<feature type="compositionally biased region" description="Basic and acidic residues" evidence="2">
    <location>
        <begin position="1032"/>
        <end position="1054"/>
    </location>
</feature>
<evidence type="ECO:0000313" key="4">
    <source>
        <dbReference type="EMBL" id="GAX25982.1"/>
    </source>
</evidence>
<feature type="compositionally biased region" description="Basic residues" evidence="2">
    <location>
        <begin position="1"/>
        <end position="10"/>
    </location>
</feature>
<feature type="region of interest" description="Disordered" evidence="2">
    <location>
        <begin position="927"/>
        <end position="1087"/>
    </location>
</feature>
<dbReference type="CDD" id="cd10527">
    <property type="entry name" value="SET_LSMT"/>
    <property type="match status" value="1"/>
</dbReference>
<dbReference type="AlphaFoldDB" id="A0A1Z5KIR2"/>
<dbReference type="Gene3D" id="3.30.70.330">
    <property type="match status" value="1"/>
</dbReference>
<protein>
    <recommendedName>
        <fullName evidence="3">RRM domain-containing protein</fullName>
    </recommendedName>
</protein>
<dbReference type="InterPro" id="IPR035979">
    <property type="entry name" value="RBD_domain_sf"/>
</dbReference>
<evidence type="ECO:0000256" key="1">
    <source>
        <dbReference type="PROSITE-ProRule" id="PRU00176"/>
    </source>
</evidence>
<dbReference type="SUPFAM" id="SSF82199">
    <property type="entry name" value="SET domain"/>
    <property type="match status" value="2"/>
</dbReference>
<dbReference type="InterPro" id="IPR050600">
    <property type="entry name" value="SETD3_SETD6_MTase"/>
</dbReference>
<reference evidence="4 5" key="1">
    <citation type="journal article" date="2015" name="Plant Cell">
        <title>Oil accumulation by the oleaginous diatom Fistulifera solaris as revealed by the genome and transcriptome.</title>
        <authorList>
            <person name="Tanaka T."/>
            <person name="Maeda Y."/>
            <person name="Veluchamy A."/>
            <person name="Tanaka M."/>
            <person name="Abida H."/>
            <person name="Marechal E."/>
            <person name="Bowler C."/>
            <person name="Muto M."/>
            <person name="Sunaga Y."/>
            <person name="Tanaka M."/>
            <person name="Yoshino T."/>
            <person name="Taniguchi T."/>
            <person name="Fukuda Y."/>
            <person name="Nemoto M."/>
            <person name="Matsumoto M."/>
            <person name="Wong P.S."/>
            <person name="Aburatani S."/>
            <person name="Fujibuchi W."/>
        </authorList>
    </citation>
    <scope>NUCLEOTIDE SEQUENCE [LARGE SCALE GENOMIC DNA]</scope>
    <source>
        <strain evidence="4 5">JPCC DA0580</strain>
    </source>
</reference>
<dbReference type="Gene3D" id="3.90.1410.10">
    <property type="entry name" value="set domain protein methyltransferase, domain 1"/>
    <property type="match status" value="1"/>
</dbReference>
<accession>A0A1Z5KIR2</accession>
<feature type="compositionally biased region" description="Basic residues" evidence="2">
    <location>
        <begin position="1069"/>
        <end position="1081"/>
    </location>
</feature>
<dbReference type="OrthoDB" id="42889at2759"/>